<dbReference type="EMBL" id="AWUE01018284">
    <property type="protein sequence ID" value="OMO81433.1"/>
    <property type="molecule type" value="Genomic_DNA"/>
</dbReference>
<evidence type="ECO:0000256" key="5">
    <source>
        <dbReference type="ARBA" id="ARBA00023242"/>
    </source>
</evidence>
<dbReference type="InterPro" id="IPR015300">
    <property type="entry name" value="DNA-bd_pseudobarrel_sf"/>
</dbReference>
<keyword evidence="4" id="KW-0804">Transcription</keyword>
<dbReference type="Proteomes" id="UP000187203">
    <property type="component" value="Unassembled WGS sequence"/>
</dbReference>
<proteinExistence type="predicted"/>
<accession>A0A1R3IFS9</accession>
<protein>
    <recommendedName>
        <fullName evidence="8">TF-B3 domain-containing protein</fullName>
    </recommendedName>
</protein>
<dbReference type="PANTHER" id="PTHR31541:SF25">
    <property type="entry name" value="GAMMA-GLIADIN B"/>
    <property type="match status" value="1"/>
</dbReference>
<evidence type="ECO:0000256" key="1">
    <source>
        <dbReference type="ARBA" id="ARBA00004123"/>
    </source>
</evidence>
<dbReference type="PANTHER" id="PTHR31541">
    <property type="entry name" value="B3 DOMAIN PLANT PROTEIN-RELATED"/>
    <property type="match status" value="1"/>
</dbReference>
<evidence type="ECO:0008006" key="8">
    <source>
        <dbReference type="Google" id="ProtNLM"/>
    </source>
</evidence>
<evidence type="ECO:0000313" key="7">
    <source>
        <dbReference type="Proteomes" id="UP000187203"/>
    </source>
</evidence>
<comment type="caution">
    <text evidence="6">The sequence shown here is derived from an EMBL/GenBank/DDBJ whole genome shotgun (WGS) entry which is preliminary data.</text>
</comment>
<evidence type="ECO:0000256" key="3">
    <source>
        <dbReference type="ARBA" id="ARBA00023125"/>
    </source>
</evidence>
<evidence type="ECO:0000256" key="4">
    <source>
        <dbReference type="ARBA" id="ARBA00023163"/>
    </source>
</evidence>
<keyword evidence="5" id="KW-0539">Nucleus</keyword>
<dbReference type="OrthoDB" id="1090008at2759"/>
<evidence type="ECO:0000256" key="2">
    <source>
        <dbReference type="ARBA" id="ARBA00023015"/>
    </source>
</evidence>
<dbReference type="GO" id="GO:0003677">
    <property type="term" value="F:DNA binding"/>
    <property type="evidence" value="ECO:0007669"/>
    <property type="project" value="UniProtKB-KW"/>
</dbReference>
<dbReference type="AlphaFoldDB" id="A0A1R3IFS9"/>
<name>A0A1R3IFS9_9ROSI</name>
<dbReference type="SUPFAM" id="SSF101936">
    <property type="entry name" value="DNA-binding pseudobarrel domain"/>
    <property type="match status" value="1"/>
</dbReference>
<reference evidence="7" key="1">
    <citation type="submission" date="2013-09" db="EMBL/GenBank/DDBJ databases">
        <title>Corchorus olitorius genome sequencing.</title>
        <authorList>
            <person name="Alam M."/>
            <person name="Haque M.S."/>
            <person name="Islam M.S."/>
            <person name="Emdad E.M."/>
            <person name="Islam M.M."/>
            <person name="Ahmed B."/>
            <person name="Halim A."/>
            <person name="Hossen Q.M.M."/>
            <person name="Hossain M.Z."/>
            <person name="Ahmed R."/>
            <person name="Khan M.M."/>
            <person name="Islam R."/>
            <person name="Rashid M.M."/>
            <person name="Khan S.A."/>
            <person name="Rahman M.S."/>
            <person name="Alam M."/>
            <person name="Yahiya A.S."/>
            <person name="Khan M.S."/>
            <person name="Azam M.S."/>
            <person name="Haque T."/>
            <person name="Lashkar M.Z.H."/>
            <person name="Akhand A.I."/>
            <person name="Morshed G."/>
            <person name="Roy S."/>
            <person name="Uddin K.S."/>
            <person name="Rabeya T."/>
            <person name="Hossain A.S."/>
            <person name="Chowdhury A."/>
            <person name="Snigdha A.R."/>
            <person name="Mortoza M.S."/>
            <person name="Matin S.A."/>
            <person name="Hoque S.M.E."/>
            <person name="Islam M.K."/>
            <person name="Roy D.K."/>
            <person name="Haider R."/>
            <person name="Moosa M.M."/>
            <person name="Elias S.M."/>
            <person name="Hasan A.M."/>
            <person name="Jahan S."/>
            <person name="Shafiuddin M."/>
            <person name="Mahmood N."/>
            <person name="Shommy N.S."/>
        </authorList>
    </citation>
    <scope>NUCLEOTIDE SEQUENCE [LARGE SCALE GENOMIC DNA]</scope>
    <source>
        <strain evidence="7">cv. O-4</strain>
    </source>
</reference>
<dbReference type="Gene3D" id="2.40.330.10">
    <property type="entry name" value="DNA-binding pseudobarrel domain"/>
    <property type="match status" value="1"/>
</dbReference>
<keyword evidence="3" id="KW-0238">DNA-binding</keyword>
<keyword evidence="2" id="KW-0805">Transcription regulation</keyword>
<evidence type="ECO:0000313" key="6">
    <source>
        <dbReference type="EMBL" id="OMO81433.1"/>
    </source>
</evidence>
<dbReference type="InterPro" id="IPR005508">
    <property type="entry name" value="At2g31720-like"/>
</dbReference>
<keyword evidence="7" id="KW-1185">Reference proteome</keyword>
<organism evidence="6 7">
    <name type="scientific">Corchorus olitorius</name>
    <dbReference type="NCBI Taxonomy" id="93759"/>
    <lineage>
        <taxon>Eukaryota</taxon>
        <taxon>Viridiplantae</taxon>
        <taxon>Streptophyta</taxon>
        <taxon>Embryophyta</taxon>
        <taxon>Tracheophyta</taxon>
        <taxon>Spermatophyta</taxon>
        <taxon>Magnoliopsida</taxon>
        <taxon>eudicotyledons</taxon>
        <taxon>Gunneridae</taxon>
        <taxon>Pentapetalae</taxon>
        <taxon>rosids</taxon>
        <taxon>malvids</taxon>
        <taxon>Malvales</taxon>
        <taxon>Malvaceae</taxon>
        <taxon>Grewioideae</taxon>
        <taxon>Apeibeae</taxon>
        <taxon>Corchorus</taxon>
    </lineage>
</organism>
<dbReference type="GO" id="GO:0005634">
    <property type="term" value="C:nucleus"/>
    <property type="evidence" value="ECO:0007669"/>
    <property type="project" value="UniProtKB-SubCell"/>
</dbReference>
<gene>
    <name evidence="6" type="ORF">COLO4_23622</name>
</gene>
<comment type="subcellular location">
    <subcellularLocation>
        <location evidence="1">Nucleus</location>
    </subcellularLocation>
</comment>
<sequence length="306" mass="34544">MESLLSRSDFEGKGSWAHFHSLLEVARIETQKMLRQEKKKKSFRKGFKGFVFNEQHAGVGGDVQQKPKLKLIFKTTKKDDDDHPVSVCPNKIRKLEVIQEYQEDLKPSTKKIKKDHPDPVLCPNNYKGKAKMIEEDDGDLLLGPKPTKRSKKGLSAPVCPNPNPPPSLPEHVREYIINKGGSDMGLVIQKRLYFTDINPAASRLSIPISQIKRSTSFLTESESVDLEHGIPMDVSLLGPSMKERVVTFSRWNYSGTNSSYVLTKQWNAVVQHDGLNTYDMVQLWSYRVGSNLCFALVKLDDVPSSS</sequence>
<dbReference type="Pfam" id="PF03754">
    <property type="entry name" value="At2g31720-like"/>
    <property type="match status" value="1"/>
</dbReference>